<dbReference type="PANTHER" id="PTHR30469">
    <property type="entry name" value="MULTIDRUG RESISTANCE PROTEIN MDTA"/>
    <property type="match status" value="1"/>
</dbReference>
<dbReference type="Proteomes" id="UP001216674">
    <property type="component" value="Unassembled WGS sequence"/>
</dbReference>
<evidence type="ECO:0000259" key="7">
    <source>
        <dbReference type="Pfam" id="PF25944"/>
    </source>
</evidence>
<keyword evidence="4 5" id="KW-0175">Coiled coil</keyword>
<comment type="similarity">
    <text evidence="2">Belongs to the membrane fusion protein (MFP) (TC 8.A.1) family.</text>
</comment>
<evidence type="ECO:0000256" key="1">
    <source>
        <dbReference type="ARBA" id="ARBA00004236"/>
    </source>
</evidence>
<keyword evidence="10" id="KW-1185">Reference proteome</keyword>
<dbReference type="InterPro" id="IPR058627">
    <property type="entry name" value="MdtA-like_C"/>
</dbReference>
<feature type="domain" description="Multidrug resistance protein MdtA-like barrel-sandwich hybrid" evidence="6">
    <location>
        <begin position="62"/>
        <end position="217"/>
    </location>
</feature>
<name>A0ABT6AZ66_9BURK</name>
<evidence type="ECO:0000259" key="8">
    <source>
        <dbReference type="Pfam" id="PF25967"/>
    </source>
</evidence>
<evidence type="ECO:0000256" key="4">
    <source>
        <dbReference type="ARBA" id="ARBA00023054"/>
    </source>
</evidence>
<accession>A0ABT6AZ66</accession>
<dbReference type="Gene3D" id="6.10.140.1990">
    <property type="match status" value="1"/>
</dbReference>
<organism evidence="9 10">
    <name type="scientific">Cupriavidus basilensis</name>
    <dbReference type="NCBI Taxonomy" id="68895"/>
    <lineage>
        <taxon>Bacteria</taxon>
        <taxon>Pseudomonadati</taxon>
        <taxon>Pseudomonadota</taxon>
        <taxon>Betaproteobacteria</taxon>
        <taxon>Burkholderiales</taxon>
        <taxon>Burkholderiaceae</taxon>
        <taxon>Cupriavidus</taxon>
    </lineage>
</organism>
<dbReference type="EMBL" id="JARJLM010000546">
    <property type="protein sequence ID" value="MDF3837921.1"/>
    <property type="molecule type" value="Genomic_DNA"/>
</dbReference>
<dbReference type="Pfam" id="PF25967">
    <property type="entry name" value="RND-MFP_C"/>
    <property type="match status" value="1"/>
</dbReference>
<feature type="domain" description="Multidrug resistance protein MdtA-like beta-barrel" evidence="7">
    <location>
        <begin position="225"/>
        <end position="303"/>
    </location>
</feature>
<gene>
    <name evidence="9" type="primary">macA</name>
    <name evidence="9" type="ORF">P3W85_34060</name>
</gene>
<dbReference type="SUPFAM" id="SSF111369">
    <property type="entry name" value="HlyD-like secretion proteins"/>
    <property type="match status" value="1"/>
</dbReference>
<evidence type="ECO:0000256" key="2">
    <source>
        <dbReference type="ARBA" id="ARBA00009477"/>
    </source>
</evidence>
<comment type="subcellular location">
    <subcellularLocation>
        <location evidence="1">Cell membrane</location>
    </subcellularLocation>
</comment>
<dbReference type="NCBIfam" id="NF008606">
    <property type="entry name" value="PRK11578.1"/>
    <property type="match status" value="1"/>
</dbReference>
<dbReference type="Gene3D" id="2.40.50.100">
    <property type="match status" value="1"/>
</dbReference>
<protein>
    <submittedName>
        <fullName evidence="9">Macrolide transporter subunit MacA</fullName>
    </submittedName>
</protein>
<dbReference type="NCBIfam" id="TIGR01730">
    <property type="entry name" value="RND_mfp"/>
    <property type="match status" value="1"/>
</dbReference>
<proteinExistence type="inferred from homology"/>
<evidence type="ECO:0000256" key="3">
    <source>
        <dbReference type="ARBA" id="ARBA00022448"/>
    </source>
</evidence>
<evidence type="ECO:0000256" key="5">
    <source>
        <dbReference type="SAM" id="Coils"/>
    </source>
</evidence>
<dbReference type="InterPro" id="IPR006143">
    <property type="entry name" value="RND_pump_MFP"/>
</dbReference>
<evidence type="ECO:0000313" key="9">
    <source>
        <dbReference type="EMBL" id="MDF3837921.1"/>
    </source>
</evidence>
<reference evidence="9 10" key="1">
    <citation type="submission" date="2023-03" db="EMBL/GenBank/DDBJ databases">
        <title>Draft assemblies of triclosan tolerant bacteria isolated from returned activated sludge.</title>
        <authorList>
            <person name="Van Hamelsveld S."/>
        </authorList>
    </citation>
    <scope>NUCLEOTIDE SEQUENCE [LARGE SCALE GENOMIC DNA]</scope>
    <source>
        <strain evidence="9 10">GW210010_S58</strain>
    </source>
</reference>
<dbReference type="PANTHER" id="PTHR30469:SF33">
    <property type="entry name" value="SLR1207 PROTEIN"/>
    <property type="match status" value="1"/>
</dbReference>
<evidence type="ECO:0000313" key="10">
    <source>
        <dbReference type="Proteomes" id="UP001216674"/>
    </source>
</evidence>
<dbReference type="InterPro" id="IPR058623">
    <property type="entry name" value="MacA"/>
</dbReference>
<dbReference type="Gene3D" id="2.40.30.170">
    <property type="match status" value="1"/>
</dbReference>
<keyword evidence="3" id="KW-0813">Transport</keyword>
<evidence type="ECO:0000259" key="6">
    <source>
        <dbReference type="Pfam" id="PF25917"/>
    </source>
</evidence>
<dbReference type="InterPro" id="IPR058625">
    <property type="entry name" value="MdtA-like_BSH"/>
</dbReference>
<dbReference type="RefSeq" id="WP_276268003.1">
    <property type="nucleotide sequence ID" value="NZ_JARJLM010000546.1"/>
</dbReference>
<dbReference type="Gene3D" id="6.20.50.140">
    <property type="match status" value="1"/>
</dbReference>
<dbReference type="Pfam" id="PF25917">
    <property type="entry name" value="BSH_RND"/>
    <property type="match status" value="1"/>
</dbReference>
<feature type="domain" description="Multidrug resistance protein MdtA-like C-terminal permuted SH3" evidence="8">
    <location>
        <begin position="307"/>
        <end position="367"/>
    </location>
</feature>
<sequence>MPKEPGRYRRPLLAAAIALPAMLALLAWRLTPSEPSLYITAPVTRGDLEDTVLANGVLQPVRQVDVGAQVNGQLKSLKVKLGDKVKEGQLLAQIDPVLLENALRQADAAVASGLAQREAKQARLRQARLAWQRQRGLLEQEAASRQEMEAAEADLRALQAELAALDADLAQRRIKAGSARIDLGYTRIVAPMDGEVVALSTLEGQTVVASYQVPTILKLADLDSMTVKAQVSEADVIRIVDRQAVYFTILGEPDRRYHARLRAIQPSPEKINNAVFFNALFDVPNAERKLRIDMTAQVTILLGQARNALLVPLAALGPRDAAGAFAVRVLHPGQRIETRNVRIGMSNNVHAQVLAGLADGERVITGDASAASGQGEP</sequence>
<dbReference type="InterPro" id="IPR058626">
    <property type="entry name" value="MdtA-like_b-barrel"/>
</dbReference>
<dbReference type="Pfam" id="PF25944">
    <property type="entry name" value="Beta-barrel_RND"/>
    <property type="match status" value="1"/>
</dbReference>
<feature type="coiled-coil region" evidence="5">
    <location>
        <begin position="141"/>
        <end position="175"/>
    </location>
</feature>
<dbReference type="InterPro" id="IPR030190">
    <property type="entry name" value="MacA_alpha-hairpin_sf"/>
</dbReference>
<comment type="caution">
    <text evidence="9">The sequence shown here is derived from an EMBL/GenBank/DDBJ whole genome shotgun (WGS) entry which is preliminary data.</text>
</comment>